<comment type="caution">
    <text evidence="2">The sequence shown here is derived from an EMBL/GenBank/DDBJ whole genome shotgun (WGS) entry which is preliminary data.</text>
</comment>
<gene>
    <name evidence="2" type="ORF">A2867_00185</name>
</gene>
<sequence>MRNQQGQIILILILVMTVALAIGISVVQRSLVDVSTSTEVEESSRAFSAAEAGIEKALSINSSVGQFDLGNSAEISEVIKIDKPQPGKALELESLYKEEVAQVWLADLNSPTNPPAQVYSGTTLDVYWGSPGATNRAALELTLVYYESNEYKTRKWYLDNISANRNPDNNFDISTSCSGPQGPPGGNRYQCYKRLGDGTCQTRSGTCSNNGPLQNNLMLLRARLLYNSDNQSIAVRPTSGSLPVQSSTFYSTGTSGNTQRMIKVQRVYKVVPSYLDYAIFSENEINK</sequence>
<proteinExistence type="predicted"/>
<reference evidence="2 3" key="1">
    <citation type="journal article" date="2016" name="Nat. Commun.">
        <title>Thousands of microbial genomes shed light on interconnected biogeochemical processes in an aquifer system.</title>
        <authorList>
            <person name="Anantharaman K."/>
            <person name="Brown C.T."/>
            <person name="Hug L.A."/>
            <person name="Sharon I."/>
            <person name="Castelle C.J."/>
            <person name="Probst A.J."/>
            <person name="Thomas B.C."/>
            <person name="Singh A."/>
            <person name="Wilkins M.J."/>
            <person name="Karaoz U."/>
            <person name="Brodie E.L."/>
            <person name="Williams K.H."/>
            <person name="Hubbard S.S."/>
            <person name="Banfield J.F."/>
        </authorList>
    </citation>
    <scope>NUCLEOTIDE SEQUENCE [LARGE SCALE GENOMIC DNA]</scope>
</reference>
<keyword evidence="1" id="KW-0812">Transmembrane</keyword>
<evidence type="ECO:0008006" key="4">
    <source>
        <dbReference type="Google" id="ProtNLM"/>
    </source>
</evidence>
<dbReference type="EMBL" id="MFCP01000004">
    <property type="protein sequence ID" value="OGE29565.1"/>
    <property type="molecule type" value="Genomic_DNA"/>
</dbReference>
<accession>A0A1F5JLR5</accession>
<evidence type="ECO:0000313" key="2">
    <source>
        <dbReference type="EMBL" id="OGE29565.1"/>
    </source>
</evidence>
<organism evidence="2 3">
    <name type="scientific">Candidatus Daviesbacteria bacterium RIFCSPHIGHO2_01_FULL_40_11</name>
    <dbReference type="NCBI Taxonomy" id="1797762"/>
    <lineage>
        <taxon>Bacteria</taxon>
        <taxon>Candidatus Daviesiibacteriota</taxon>
    </lineage>
</organism>
<feature type="transmembrane region" description="Helical" evidence="1">
    <location>
        <begin position="7"/>
        <end position="27"/>
    </location>
</feature>
<name>A0A1F5JLR5_9BACT</name>
<evidence type="ECO:0000256" key="1">
    <source>
        <dbReference type="SAM" id="Phobius"/>
    </source>
</evidence>
<keyword evidence="1" id="KW-1133">Transmembrane helix</keyword>
<evidence type="ECO:0000313" key="3">
    <source>
        <dbReference type="Proteomes" id="UP000177555"/>
    </source>
</evidence>
<dbReference type="AlphaFoldDB" id="A0A1F5JLR5"/>
<dbReference type="Proteomes" id="UP000177555">
    <property type="component" value="Unassembled WGS sequence"/>
</dbReference>
<protein>
    <recommendedName>
        <fullName evidence="4">Type 4 fimbrial biogenesis protein PilX N-terminal domain-containing protein</fullName>
    </recommendedName>
</protein>
<keyword evidence="1" id="KW-0472">Membrane</keyword>